<dbReference type="OrthoDB" id="9815856at2"/>
<dbReference type="NCBIfam" id="NF004790">
    <property type="entry name" value="PRK06136.1"/>
    <property type="match status" value="1"/>
</dbReference>
<evidence type="ECO:0000256" key="1">
    <source>
        <dbReference type="ARBA" id="ARBA00005879"/>
    </source>
</evidence>
<dbReference type="InterPro" id="IPR006366">
    <property type="entry name" value="CobA/CysG_C"/>
</dbReference>
<dbReference type="Pfam" id="PF00590">
    <property type="entry name" value="TP_methylase"/>
    <property type="match status" value="1"/>
</dbReference>
<keyword evidence="3 8" id="KW-0489">Methyltransferase</keyword>
<dbReference type="Gene3D" id="3.30.950.10">
    <property type="entry name" value="Methyltransferase, Cobalt-precorrin-4 Transmethylase, Domain 2"/>
    <property type="match status" value="1"/>
</dbReference>
<evidence type="ECO:0000256" key="5">
    <source>
        <dbReference type="ARBA" id="ARBA00022691"/>
    </source>
</evidence>
<dbReference type="UniPathway" id="UPA00262">
    <property type="reaction ID" value="UER00211"/>
</dbReference>
<dbReference type="Proteomes" id="UP000270743">
    <property type="component" value="Unassembled WGS sequence"/>
</dbReference>
<evidence type="ECO:0000259" key="9">
    <source>
        <dbReference type="Pfam" id="PF00590"/>
    </source>
</evidence>
<dbReference type="PANTHER" id="PTHR45790">
    <property type="entry name" value="SIROHEME SYNTHASE-RELATED"/>
    <property type="match status" value="1"/>
</dbReference>
<gene>
    <name evidence="10" type="primary">sumT</name>
    <name evidence="10" type="ORF">PARHAE_00207</name>
</gene>
<dbReference type="PANTHER" id="PTHR45790:SF3">
    <property type="entry name" value="S-ADENOSYL-L-METHIONINE-DEPENDENT UROPORPHYRINOGEN III METHYLTRANSFERASE, CHLOROPLASTIC"/>
    <property type="match status" value="1"/>
</dbReference>
<evidence type="ECO:0000256" key="7">
    <source>
        <dbReference type="ARBA" id="ARBA00025705"/>
    </source>
</evidence>
<comment type="pathway">
    <text evidence="7">Porphyrin-containing compound metabolism; siroheme biosynthesis; precorrin-2 from uroporphyrinogen III: step 1/1.</text>
</comment>
<dbReference type="InterPro" id="IPR003043">
    <property type="entry name" value="Uropor_MeTrfase_CS"/>
</dbReference>
<proteinExistence type="inferred from homology"/>
<keyword evidence="6" id="KW-0627">Porphyrin biosynthesis</keyword>
<dbReference type="EMBL" id="UZWE01000014">
    <property type="protein sequence ID" value="VDS07036.1"/>
    <property type="molecule type" value="Genomic_DNA"/>
</dbReference>
<dbReference type="InterPro" id="IPR000878">
    <property type="entry name" value="4pyrrol_Mease"/>
</dbReference>
<dbReference type="NCBIfam" id="TIGR01469">
    <property type="entry name" value="cobA_cysG_Cterm"/>
    <property type="match status" value="1"/>
</dbReference>
<dbReference type="SUPFAM" id="SSF53790">
    <property type="entry name" value="Tetrapyrrole methylase"/>
    <property type="match status" value="1"/>
</dbReference>
<dbReference type="FunFam" id="3.40.1010.10:FF:000001">
    <property type="entry name" value="Siroheme synthase"/>
    <property type="match status" value="1"/>
</dbReference>
<evidence type="ECO:0000313" key="10">
    <source>
        <dbReference type="EMBL" id="VDS07036.1"/>
    </source>
</evidence>
<dbReference type="Gene3D" id="3.40.1010.10">
    <property type="entry name" value="Cobalt-precorrin-4 Transmethylase, Domain 1"/>
    <property type="match status" value="1"/>
</dbReference>
<comment type="similarity">
    <text evidence="1 8">Belongs to the precorrin methyltransferase family.</text>
</comment>
<name>A0A447IHR0_9RHOB</name>
<evidence type="ECO:0000256" key="2">
    <source>
        <dbReference type="ARBA" id="ARBA00012162"/>
    </source>
</evidence>
<keyword evidence="11" id="KW-1185">Reference proteome</keyword>
<dbReference type="InterPro" id="IPR050161">
    <property type="entry name" value="Siro_Cobalamin_biosynth"/>
</dbReference>
<feature type="domain" description="Tetrapyrrole methylase" evidence="9">
    <location>
        <begin position="25"/>
        <end position="236"/>
    </location>
</feature>
<dbReference type="CDD" id="cd11642">
    <property type="entry name" value="SUMT"/>
    <property type="match status" value="1"/>
</dbReference>
<dbReference type="InterPro" id="IPR014776">
    <property type="entry name" value="4pyrrole_Mease_sub2"/>
</dbReference>
<dbReference type="GO" id="GO:0032259">
    <property type="term" value="P:methylation"/>
    <property type="evidence" value="ECO:0007669"/>
    <property type="project" value="UniProtKB-KW"/>
</dbReference>
<accession>A0A447IHR0</accession>
<dbReference type="GO" id="GO:0004851">
    <property type="term" value="F:uroporphyrin-III C-methyltransferase activity"/>
    <property type="evidence" value="ECO:0007669"/>
    <property type="project" value="UniProtKB-EC"/>
</dbReference>
<dbReference type="AlphaFoldDB" id="A0A447IHR0"/>
<keyword evidence="4 8" id="KW-0808">Transferase</keyword>
<keyword evidence="5" id="KW-0949">S-adenosyl-L-methionine</keyword>
<sequence>MGGIARQSRTKAAPLPDPAANPGFVSLVSAGPGDPELLTLKAARRLAEAQVVLYDDLASGPVLDHASPQAELIAVGKRAGRPSARQDHVNALLVEHARAGLRVVRLKSGDAGVFGRLEEELAALAAAGIPFEIVPGVTSASAAAAAAGIPLTRRLTARRVQFITGADVTGQLPGDINWAAIADPAVTTVVFMGQRSFPELAAGLRAHGLPGDTPALFAQSVGHPDQRLVRTTVDGLARMMQAAEVSQPGLIMYGPLAFDI</sequence>
<dbReference type="PROSITE" id="PS00840">
    <property type="entry name" value="SUMT_2"/>
    <property type="match status" value="1"/>
</dbReference>
<reference evidence="10 11" key="1">
    <citation type="submission" date="2018-12" db="EMBL/GenBank/DDBJ databases">
        <authorList>
            <person name="Criscuolo A."/>
        </authorList>
    </citation>
    <scope>NUCLEOTIDE SEQUENCE [LARGE SCALE GENOMIC DNA]</scope>
    <source>
        <strain evidence="10">ACIP1116241</strain>
    </source>
</reference>
<evidence type="ECO:0000256" key="3">
    <source>
        <dbReference type="ARBA" id="ARBA00022603"/>
    </source>
</evidence>
<evidence type="ECO:0000313" key="11">
    <source>
        <dbReference type="Proteomes" id="UP000270743"/>
    </source>
</evidence>
<dbReference type="InterPro" id="IPR035996">
    <property type="entry name" value="4pyrrol_Methylase_sf"/>
</dbReference>
<evidence type="ECO:0000256" key="6">
    <source>
        <dbReference type="ARBA" id="ARBA00023244"/>
    </source>
</evidence>
<evidence type="ECO:0000256" key="4">
    <source>
        <dbReference type="ARBA" id="ARBA00022679"/>
    </source>
</evidence>
<protein>
    <recommendedName>
        <fullName evidence="2">uroporphyrinogen-III C-methyltransferase</fullName>
        <ecNumber evidence="2">2.1.1.107</ecNumber>
    </recommendedName>
</protein>
<evidence type="ECO:0000256" key="8">
    <source>
        <dbReference type="RuleBase" id="RU003960"/>
    </source>
</evidence>
<dbReference type="InterPro" id="IPR014777">
    <property type="entry name" value="4pyrrole_Mease_sub1"/>
</dbReference>
<organism evidence="10 11">
    <name type="scientific">Paracoccus haematequi</name>
    <dbReference type="NCBI Taxonomy" id="2491866"/>
    <lineage>
        <taxon>Bacteria</taxon>
        <taxon>Pseudomonadati</taxon>
        <taxon>Pseudomonadota</taxon>
        <taxon>Alphaproteobacteria</taxon>
        <taxon>Rhodobacterales</taxon>
        <taxon>Paracoccaceae</taxon>
        <taxon>Paracoccus</taxon>
    </lineage>
</organism>
<dbReference type="PROSITE" id="PS00839">
    <property type="entry name" value="SUMT_1"/>
    <property type="match status" value="1"/>
</dbReference>
<dbReference type="EC" id="2.1.1.107" evidence="2"/>
<dbReference type="GO" id="GO:0019354">
    <property type="term" value="P:siroheme biosynthetic process"/>
    <property type="evidence" value="ECO:0007669"/>
    <property type="project" value="UniProtKB-UniPathway"/>
</dbReference>